<keyword evidence="5 9" id="KW-0697">Rotamase</keyword>
<evidence type="ECO:0000256" key="10">
    <source>
        <dbReference type="RuleBase" id="RU003915"/>
    </source>
</evidence>
<dbReference type="AlphaFoldDB" id="A0A2N5X8A2"/>
<evidence type="ECO:0000256" key="5">
    <source>
        <dbReference type="ARBA" id="ARBA00023110"/>
    </source>
</evidence>
<evidence type="ECO:0000256" key="3">
    <source>
        <dbReference type="ARBA" id="ARBA00006577"/>
    </source>
</evidence>
<dbReference type="GO" id="GO:0042026">
    <property type="term" value="P:protein refolding"/>
    <property type="evidence" value="ECO:0007669"/>
    <property type="project" value="UniProtKB-ARBA"/>
</dbReference>
<comment type="function">
    <text evidence="8">Also involved in hydrogenase metallocenter assembly, probably by participating in the nickel insertion step. This function in hydrogenase biosynthesis requires chaperone activity and the presence of the metal-binding domain, but not PPIase activity.</text>
</comment>
<evidence type="ECO:0000256" key="6">
    <source>
        <dbReference type="ARBA" id="ARBA00023186"/>
    </source>
</evidence>
<evidence type="ECO:0000259" key="11">
    <source>
        <dbReference type="PROSITE" id="PS50059"/>
    </source>
</evidence>
<dbReference type="OrthoDB" id="9808891at2"/>
<dbReference type="GO" id="GO:0003755">
    <property type="term" value="F:peptidyl-prolyl cis-trans isomerase activity"/>
    <property type="evidence" value="ECO:0007669"/>
    <property type="project" value="UniProtKB-UniRule"/>
</dbReference>
<protein>
    <recommendedName>
        <fullName evidence="10">Peptidyl-prolyl cis-trans isomerase</fullName>
        <ecNumber evidence="10">5.2.1.8</ecNumber>
    </recommendedName>
</protein>
<feature type="domain" description="PPIase FKBP-type" evidence="11">
    <location>
        <begin position="8"/>
        <end position="85"/>
    </location>
</feature>
<dbReference type="SUPFAM" id="SSF54534">
    <property type="entry name" value="FKBP-like"/>
    <property type="match status" value="1"/>
</dbReference>
<dbReference type="Proteomes" id="UP000235005">
    <property type="component" value="Unassembled WGS sequence"/>
</dbReference>
<dbReference type="PANTHER" id="PTHR47861">
    <property type="entry name" value="FKBP-TYPE PEPTIDYL-PROLYL CIS-TRANS ISOMERASE SLYD"/>
    <property type="match status" value="1"/>
</dbReference>
<evidence type="ECO:0000256" key="1">
    <source>
        <dbReference type="ARBA" id="ARBA00000971"/>
    </source>
</evidence>
<evidence type="ECO:0000256" key="4">
    <source>
        <dbReference type="ARBA" id="ARBA00022490"/>
    </source>
</evidence>
<evidence type="ECO:0000256" key="2">
    <source>
        <dbReference type="ARBA" id="ARBA00004496"/>
    </source>
</evidence>
<dbReference type="InterPro" id="IPR001179">
    <property type="entry name" value="PPIase_FKBP_dom"/>
</dbReference>
<comment type="caution">
    <text evidence="12">The sequence shown here is derived from an EMBL/GenBank/DDBJ whole genome shotgun (WGS) entry which is preliminary data.</text>
</comment>
<dbReference type="Pfam" id="PF00254">
    <property type="entry name" value="FKBP_C"/>
    <property type="match status" value="1"/>
</dbReference>
<dbReference type="PROSITE" id="PS50059">
    <property type="entry name" value="FKBP_PPIASE"/>
    <property type="match status" value="1"/>
</dbReference>
<dbReference type="InterPro" id="IPR046357">
    <property type="entry name" value="PPIase_dom_sf"/>
</dbReference>
<evidence type="ECO:0000313" key="12">
    <source>
        <dbReference type="EMBL" id="PLW70725.1"/>
    </source>
</evidence>
<sequence length="156" mass="16500">MSLLIGNNVVASIHYTLTNNSGEVLDSSEGAEPLAYLHGAGNIIPGLENALVGKATGASLQVTIAPEDAYGEVQPELVQVVPREAFQGVDEIEPGMAFEAQDPQGQARRIIVKSVADDEITIDANHPLAGVELNFDVQVVDVRDASEEEVAHGHVH</sequence>
<keyword evidence="7 9" id="KW-0413">Isomerase</keyword>
<keyword evidence="6" id="KW-0143">Chaperone</keyword>
<evidence type="ECO:0000256" key="8">
    <source>
        <dbReference type="ARBA" id="ARBA00037071"/>
    </source>
</evidence>
<keyword evidence="4" id="KW-0963">Cytoplasm</keyword>
<dbReference type="EC" id="5.2.1.8" evidence="10"/>
<keyword evidence="13" id="KW-1185">Reference proteome</keyword>
<gene>
    <name evidence="12" type="ORF">C0039_00915</name>
</gene>
<evidence type="ECO:0000313" key="13">
    <source>
        <dbReference type="Proteomes" id="UP000235005"/>
    </source>
</evidence>
<dbReference type="GO" id="GO:0005737">
    <property type="term" value="C:cytoplasm"/>
    <property type="evidence" value="ECO:0007669"/>
    <property type="project" value="UniProtKB-SubCell"/>
</dbReference>
<dbReference type="Gene3D" id="3.10.50.40">
    <property type="match status" value="1"/>
</dbReference>
<name>A0A2N5X8A2_9GAMM</name>
<comment type="catalytic activity">
    <reaction evidence="1 9 10">
        <text>[protein]-peptidylproline (omega=180) = [protein]-peptidylproline (omega=0)</text>
        <dbReference type="Rhea" id="RHEA:16237"/>
        <dbReference type="Rhea" id="RHEA-COMP:10747"/>
        <dbReference type="Rhea" id="RHEA-COMP:10748"/>
        <dbReference type="ChEBI" id="CHEBI:83833"/>
        <dbReference type="ChEBI" id="CHEBI:83834"/>
        <dbReference type="EC" id="5.2.1.8"/>
    </reaction>
</comment>
<dbReference type="RefSeq" id="WP_075999585.1">
    <property type="nucleotide sequence ID" value="NZ_PKUS01000001.1"/>
</dbReference>
<accession>A0A2N5X8A2</accession>
<organism evidence="12 13">
    <name type="scientific">Pseudohalioglobus lutimaris</name>
    <dbReference type="NCBI Taxonomy" id="1737061"/>
    <lineage>
        <taxon>Bacteria</taxon>
        <taxon>Pseudomonadati</taxon>
        <taxon>Pseudomonadota</taxon>
        <taxon>Gammaproteobacteria</taxon>
        <taxon>Cellvibrionales</taxon>
        <taxon>Halieaceae</taxon>
        <taxon>Pseudohalioglobus</taxon>
    </lineage>
</organism>
<comment type="similarity">
    <text evidence="3 10">Belongs to the FKBP-type PPIase family.</text>
</comment>
<comment type="subcellular location">
    <subcellularLocation>
        <location evidence="2">Cytoplasm</location>
    </subcellularLocation>
</comment>
<evidence type="ECO:0000256" key="9">
    <source>
        <dbReference type="PROSITE-ProRule" id="PRU00277"/>
    </source>
</evidence>
<evidence type="ECO:0000256" key="7">
    <source>
        <dbReference type="ARBA" id="ARBA00023235"/>
    </source>
</evidence>
<dbReference type="PANTHER" id="PTHR47861:SF3">
    <property type="entry name" value="FKBP-TYPE PEPTIDYL-PROLYL CIS-TRANS ISOMERASE SLYD"/>
    <property type="match status" value="1"/>
</dbReference>
<reference evidence="12 13" key="1">
    <citation type="submission" date="2018-01" db="EMBL/GenBank/DDBJ databases">
        <title>The draft genome sequence of Halioglobus lutimaris HF004.</title>
        <authorList>
            <person name="Du Z.-J."/>
            <person name="Shi M.-J."/>
        </authorList>
    </citation>
    <scope>NUCLEOTIDE SEQUENCE [LARGE SCALE GENOMIC DNA]</scope>
    <source>
        <strain evidence="12 13">HF004</strain>
    </source>
</reference>
<dbReference type="EMBL" id="PKUS01000001">
    <property type="protein sequence ID" value="PLW70725.1"/>
    <property type="molecule type" value="Genomic_DNA"/>
</dbReference>
<proteinExistence type="inferred from homology"/>